<keyword evidence="3" id="KW-1185">Reference proteome</keyword>
<dbReference type="Pfam" id="PF00646">
    <property type="entry name" value="F-box"/>
    <property type="match status" value="1"/>
</dbReference>
<gene>
    <name evidence="2" type="ORF">BDU57DRAFT_523562</name>
</gene>
<reference evidence="2" key="1">
    <citation type="journal article" date="2020" name="Stud. Mycol.">
        <title>101 Dothideomycetes genomes: a test case for predicting lifestyles and emergence of pathogens.</title>
        <authorList>
            <person name="Haridas S."/>
            <person name="Albert R."/>
            <person name="Binder M."/>
            <person name="Bloem J."/>
            <person name="Labutti K."/>
            <person name="Salamov A."/>
            <person name="Andreopoulos B."/>
            <person name="Baker S."/>
            <person name="Barry K."/>
            <person name="Bills G."/>
            <person name="Bluhm B."/>
            <person name="Cannon C."/>
            <person name="Castanera R."/>
            <person name="Culley D."/>
            <person name="Daum C."/>
            <person name="Ezra D."/>
            <person name="Gonzalez J."/>
            <person name="Henrissat B."/>
            <person name="Kuo A."/>
            <person name="Liang C."/>
            <person name="Lipzen A."/>
            <person name="Lutzoni F."/>
            <person name="Magnuson J."/>
            <person name="Mondo S."/>
            <person name="Nolan M."/>
            <person name="Ohm R."/>
            <person name="Pangilinan J."/>
            <person name="Park H.-J."/>
            <person name="Ramirez L."/>
            <person name="Alfaro M."/>
            <person name="Sun H."/>
            <person name="Tritt A."/>
            <person name="Yoshinaga Y."/>
            <person name="Zwiers L.-H."/>
            <person name="Turgeon B."/>
            <person name="Goodwin S."/>
            <person name="Spatafora J."/>
            <person name="Crous P."/>
            <person name="Grigoriev I."/>
        </authorList>
    </citation>
    <scope>NUCLEOTIDE SEQUENCE</scope>
    <source>
        <strain evidence="2">HMLAC05119</strain>
    </source>
</reference>
<organism evidence="2 3">
    <name type="scientific">Ampelomyces quisqualis</name>
    <name type="common">Powdery mildew agent</name>
    <dbReference type="NCBI Taxonomy" id="50730"/>
    <lineage>
        <taxon>Eukaryota</taxon>
        <taxon>Fungi</taxon>
        <taxon>Dikarya</taxon>
        <taxon>Ascomycota</taxon>
        <taxon>Pezizomycotina</taxon>
        <taxon>Dothideomycetes</taxon>
        <taxon>Pleosporomycetidae</taxon>
        <taxon>Pleosporales</taxon>
        <taxon>Pleosporineae</taxon>
        <taxon>Phaeosphaeriaceae</taxon>
        <taxon>Ampelomyces</taxon>
    </lineage>
</organism>
<proteinExistence type="predicted"/>
<name>A0A6A5Q927_AMPQU</name>
<dbReference type="InterPro" id="IPR036047">
    <property type="entry name" value="F-box-like_dom_sf"/>
</dbReference>
<protein>
    <recommendedName>
        <fullName evidence="1">F-box domain-containing protein</fullName>
    </recommendedName>
</protein>
<dbReference type="InterPro" id="IPR001810">
    <property type="entry name" value="F-box_dom"/>
</dbReference>
<evidence type="ECO:0000313" key="3">
    <source>
        <dbReference type="Proteomes" id="UP000800096"/>
    </source>
</evidence>
<dbReference type="AlphaFoldDB" id="A0A6A5Q927"/>
<dbReference type="PROSITE" id="PS50181">
    <property type="entry name" value="FBOX"/>
    <property type="match status" value="1"/>
</dbReference>
<dbReference type="OrthoDB" id="5130616at2759"/>
<evidence type="ECO:0000313" key="2">
    <source>
        <dbReference type="EMBL" id="KAF1912161.1"/>
    </source>
</evidence>
<dbReference type="Proteomes" id="UP000800096">
    <property type="component" value="Unassembled WGS sequence"/>
</dbReference>
<dbReference type="SUPFAM" id="SSF81383">
    <property type="entry name" value="F-box domain"/>
    <property type="match status" value="1"/>
</dbReference>
<sequence>MDPCVFFPRHTRKTTHSLFSSHLPLTRISSSYSQSSTFTPNTQDKMTSLHALPEELLDRIMHFSPLSSLHALTLVSKTLSRIATSHLYTTIALTRHSFKYLRPLTLLLWTSPKHRHLVRSISVSRAYGGNLVPWPRYTGLDALIEEQVGLYVRKEERKRWSRQVRDGGDALAIASLLLRSLPHVRRMGFDGFELVDPGDGSGGV</sequence>
<accession>A0A6A5Q927</accession>
<evidence type="ECO:0000259" key="1">
    <source>
        <dbReference type="PROSITE" id="PS50181"/>
    </source>
</evidence>
<dbReference type="EMBL" id="ML979141">
    <property type="protein sequence ID" value="KAF1912161.1"/>
    <property type="molecule type" value="Genomic_DNA"/>
</dbReference>
<feature type="domain" description="F-box" evidence="1">
    <location>
        <begin position="46"/>
        <end position="91"/>
    </location>
</feature>
<dbReference type="CDD" id="cd09917">
    <property type="entry name" value="F-box_SF"/>
    <property type="match status" value="1"/>
</dbReference>